<feature type="transmembrane region" description="Helical" evidence="1">
    <location>
        <begin position="226"/>
        <end position="246"/>
    </location>
</feature>
<feature type="transmembrane region" description="Helical" evidence="1">
    <location>
        <begin position="28"/>
        <end position="47"/>
    </location>
</feature>
<organism evidence="2 3">
    <name type="scientific">Kitasatospora indigofera</name>
    <dbReference type="NCBI Taxonomy" id="67307"/>
    <lineage>
        <taxon>Bacteria</taxon>
        <taxon>Bacillati</taxon>
        <taxon>Actinomycetota</taxon>
        <taxon>Actinomycetes</taxon>
        <taxon>Kitasatosporales</taxon>
        <taxon>Streptomycetaceae</taxon>
        <taxon>Kitasatospora</taxon>
    </lineage>
</organism>
<gene>
    <name evidence="2" type="ORF">GCM10018781_23080</name>
</gene>
<evidence type="ECO:0000256" key="1">
    <source>
        <dbReference type="SAM" id="Phobius"/>
    </source>
</evidence>
<protein>
    <submittedName>
        <fullName evidence="2">MFS transporter</fullName>
    </submittedName>
</protein>
<evidence type="ECO:0000313" key="3">
    <source>
        <dbReference type="Proteomes" id="UP000617734"/>
    </source>
</evidence>
<dbReference type="RefSeq" id="WP_190210728.1">
    <property type="nucleotide sequence ID" value="NZ_BNBO01000009.1"/>
</dbReference>
<accession>A0A919FLA7</accession>
<keyword evidence="1" id="KW-1133">Transmembrane helix</keyword>
<feature type="transmembrane region" description="Helical" evidence="1">
    <location>
        <begin position="99"/>
        <end position="117"/>
    </location>
</feature>
<name>A0A919FLA7_9ACTN</name>
<keyword evidence="1" id="KW-0812">Transmembrane</keyword>
<comment type="caution">
    <text evidence="2">The sequence shown here is derived from an EMBL/GenBank/DDBJ whole genome shotgun (WGS) entry which is preliminary data.</text>
</comment>
<proteinExistence type="predicted"/>
<keyword evidence="1" id="KW-0472">Membrane</keyword>
<dbReference type="AlphaFoldDB" id="A0A919FLA7"/>
<keyword evidence="3" id="KW-1185">Reference proteome</keyword>
<reference evidence="2" key="2">
    <citation type="submission" date="2020-09" db="EMBL/GenBank/DDBJ databases">
        <authorList>
            <person name="Sun Q."/>
            <person name="Ohkuma M."/>
        </authorList>
    </citation>
    <scope>NUCLEOTIDE SEQUENCE</scope>
    <source>
        <strain evidence="2">JCM 4646</strain>
    </source>
</reference>
<feature type="transmembrane region" description="Helical" evidence="1">
    <location>
        <begin position="282"/>
        <end position="300"/>
    </location>
</feature>
<feature type="transmembrane region" description="Helical" evidence="1">
    <location>
        <begin position="252"/>
        <end position="270"/>
    </location>
</feature>
<sequence>MSVTGPAGPALLGRSRPVPAVPAWRHPVTAATALALVLHAVWALFLANDAGDLAAQYAWTDFARQHPAAAYNLSWYGGMHTASYSMLSPYLMGWLGVRTAGVLAGTASAAITARLLIRPQVARPLLPALWAAVALWCNIASGRVTFAIGLAFALAALALLFPVQDRAAPPAARSGPVAGPVTGRPALRAGAVLTLATAATAGSPLAGLFLGVVAAALLLTGRRGDACLLAVGPAAVLAASALLFPFEGEQPFDWYVAVVLVASAAAVRLCAPPQWRTVRAGALVYAAGVVLTWVVPSPVGSNVERLTLLFAGTLLLAAALGSPPVRGAGPVPAGAARRSLAAGAAFLAVAAWQLAKPAGDLVTSVPVSATAQDTAPLIAELRRIGADRGRVEVVPLRTHLEASGFAPYVNLARGWNRQADVARNPLFYTGTLTADAYRDWLRHWGVGYVVLPVDPPDDAAVDEARIVAAGHPWLSPVWQDDRWRLFRVAGSLPLADPPGTVREAGPAALTVDVAVAGPVLLRVPWSPWLGVVGPDGAGRGCLAQAGEWTVLHAPGPGTYRVAGRYGLPRGNRCPAV</sequence>
<feature type="transmembrane region" description="Helical" evidence="1">
    <location>
        <begin position="129"/>
        <end position="161"/>
    </location>
</feature>
<reference evidence="2" key="1">
    <citation type="journal article" date="2014" name="Int. J. Syst. Evol. Microbiol.">
        <title>Complete genome sequence of Corynebacterium casei LMG S-19264T (=DSM 44701T), isolated from a smear-ripened cheese.</title>
        <authorList>
            <consortium name="US DOE Joint Genome Institute (JGI-PGF)"/>
            <person name="Walter F."/>
            <person name="Albersmeier A."/>
            <person name="Kalinowski J."/>
            <person name="Ruckert C."/>
        </authorList>
    </citation>
    <scope>NUCLEOTIDE SEQUENCE</scope>
    <source>
        <strain evidence="2">JCM 4646</strain>
    </source>
</reference>
<feature type="transmembrane region" description="Helical" evidence="1">
    <location>
        <begin position="191"/>
        <end position="219"/>
    </location>
</feature>
<dbReference type="GeneID" id="95352766"/>
<dbReference type="EMBL" id="BNBO01000009">
    <property type="protein sequence ID" value="GHH67582.1"/>
    <property type="molecule type" value="Genomic_DNA"/>
</dbReference>
<evidence type="ECO:0000313" key="2">
    <source>
        <dbReference type="EMBL" id="GHH67582.1"/>
    </source>
</evidence>
<dbReference type="Proteomes" id="UP000617734">
    <property type="component" value="Unassembled WGS sequence"/>
</dbReference>